<evidence type="ECO:0000259" key="7">
    <source>
        <dbReference type="Pfam" id="PF10502"/>
    </source>
</evidence>
<proteinExistence type="inferred from homology"/>
<dbReference type="InterPro" id="IPR000223">
    <property type="entry name" value="Pept_S26A_signal_pept_1"/>
</dbReference>
<sequence length="194" mass="21839">MSKDKGTKKKDDKETSTGRLILEFIILALVFFGIGQFLKTYVLANEEVQGPSMQPTFETGDRIIAYRHGKVERGDVIVLKAPDEPGAYYIKRVIGMPGDTVSSKNDTTYINGKKYSEPYLTAYKKKLTPGTLYTTNFTLKSLGMGNKVPKGEYFVMGDHRDVSKDSRMIGYIPKDSVVGVVKLRYWPISDLRTF</sequence>
<accession>A0ABW4J7E2</accession>
<dbReference type="InterPro" id="IPR036286">
    <property type="entry name" value="LexA/Signal_pep-like_sf"/>
</dbReference>
<keyword evidence="6" id="KW-1133">Transmembrane helix</keyword>
<evidence type="ECO:0000313" key="8">
    <source>
        <dbReference type="EMBL" id="MFD1672206.1"/>
    </source>
</evidence>
<feature type="domain" description="Peptidase S26" evidence="7">
    <location>
        <begin position="22"/>
        <end position="186"/>
    </location>
</feature>
<evidence type="ECO:0000256" key="1">
    <source>
        <dbReference type="ARBA" id="ARBA00000677"/>
    </source>
</evidence>
<name>A0ABW4J7E2_9LACO</name>
<evidence type="ECO:0000256" key="6">
    <source>
        <dbReference type="RuleBase" id="RU362042"/>
    </source>
</evidence>
<keyword evidence="9" id="KW-1185">Reference proteome</keyword>
<keyword evidence="5 6" id="KW-0378">Hydrolase</keyword>
<organism evidence="8 9">
    <name type="scientific">Agrilactobacillus yilanensis</name>
    <dbReference type="NCBI Taxonomy" id="2485997"/>
    <lineage>
        <taxon>Bacteria</taxon>
        <taxon>Bacillati</taxon>
        <taxon>Bacillota</taxon>
        <taxon>Bacilli</taxon>
        <taxon>Lactobacillales</taxon>
        <taxon>Lactobacillaceae</taxon>
        <taxon>Agrilactobacillus</taxon>
    </lineage>
</organism>
<comment type="similarity">
    <text evidence="3 6">Belongs to the peptidase S26 family.</text>
</comment>
<dbReference type="PANTHER" id="PTHR43390">
    <property type="entry name" value="SIGNAL PEPTIDASE I"/>
    <property type="match status" value="1"/>
</dbReference>
<dbReference type="CDD" id="cd06530">
    <property type="entry name" value="S26_SPase_I"/>
    <property type="match status" value="1"/>
</dbReference>
<dbReference type="PROSITE" id="PS00761">
    <property type="entry name" value="SPASE_I_3"/>
    <property type="match status" value="1"/>
</dbReference>
<dbReference type="InterPro" id="IPR019758">
    <property type="entry name" value="Pept_S26A_signal_pept_1_CS"/>
</dbReference>
<keyword evidence="6" id="KW-0645">Protease</keyword>
<comment type="catalytic activity">
    <reaction evidence="1 6">
        <text>Cleavage of hydrophobic, N-terminal signal or leader sequences from secreted and periplasmic proteins.</text>
        <dbReference type="EC" id="3.4.21.89"/>
    </reaction>
</comment>
<evidence type="ECO:0000256" key="3">
    <source>
        <dbReference type="ARBA" id="ARBA00009370"/>
    </source>
</evidence>
<dbReference type="GO" id="GO:0009003">
    <property type="term" value="F:signal peptidase activity"/>
    <property type="evidence" value="ECO:0007669"/>
    <property type="project" value="UniProtKB-EC"/>
</dbReference>
<dbReference type="InterPro" id="IPR019533">
    <property type="entry name" value="Peptidase_S26"/>
</dbReference>
<gene>
    <name evidence="8" type="primary">lepB</name>
    <name evidence="8" type="ORF">ACFQ5M_08860</name>
</gene>
<evidence type="ECO:0000256" key="4">
    <source>
        <dbReference type="ARBA" id="ARBA00013208"/>
    </source>
</evidence>
<dbReference type="EMBL" id="JBHTOP010000023">
    <property type="protein sequence ID" value="MFD1672206.1"/>
    <property type="molecule type" value="Genomic_DNA"/>
</dbReference>
<dbReference type="Pfam" id="PF10502">
    <property type="entry name" value="Peptidase_S26"/>
    <property type="match status" value="1"/>
</dbReference>
<dbReference type="SUPFAM" id="SSF51306">
    <property type="entry name" value="LexA/Signal peptidase"/>
    <property type="match status" value="1"/>
</dbReference>
<reference evidence="9" key="1">
    <citation type="journal article" date="2019" name="Int. J. Syst. Evol. Microbiol.">
        <title>The Global Catalogue of Microorganisms (GCM) 10K type strain sequencing project: providing services to taxonomists for standard genome sequencing and annotation.</title>
        <authorList>
            <consortium name="The Broad Institute Genomics Platform"/>
            <consortium name="The Broad Institute Genome Sequencing Center for Infectious Disease"/>
            <person name="Wu L."/>
            <person name="Ma J."/>
        </authorList>
    </citation>
    <scope>NUCLEOTIDE SEQUENCE [LARGE SCALE GENOMIC DNA]</scope>
    <source>
        <strain evidence="9">CCM 8896</strain>
    </source>
</reference>
<dbReference type="NCBIfam" id="TIGR02227">
    <property type="entry name" value="sigpep_I_bact"/>
    <property type="match status" value="1"/>
</dbReference>
<dbReference type="Gene3D" id="2.10.109.10">
    <property type="entry name" value="Umud Fragment, subunit A"/>
    <property type="match status" value="1"/>
</dbReference>
<keyword evidence="6" id="KW-0472">Membrane</keyword>
<dbReference type="EC" id="3.4.21.89" evidence="4 6"/>
<dbReference type="RefSeq" id="WP_125714793.1">
    <property type="nucleotide sequence ID" value="NZ_JBHTOP010000023.1"/>
</dbReference>
<evidence type="ECO:0000313" key="9">
    <source>
        <dbReference type="Proteomes" id="UP001597267"/>
    </source>
</evidence>
<protein>
    <recommendedName>
        <fullName evidence="4 6">Signal peptidase I</fullName>
        <ecNumber evidence="4 6">3.4.21.89</ecNumber>
    </recommendedName>
</protein>
<comment type="caution">
    <text evidence="8">The sequence shown here is derived from an EMBL/GenBank/DDBJ whole genome shotgun (WGS) entry which is preliminary data.</text>
</comment>
<keyword evidence="6" id="KW-0812">Transmembrane</keyword>
<comment type="subcellular location">
    <subcellularLocation>
        <location evidence="2">Cell membrane</location>
        <topology evidence="2">Single-pass type II membrane protein</topology>
    </subcellularLocation>
    <subcellularLocation>
        <location evidence="6">Membrane</location>
        <topology evidence="6">Single-pass type II membrane protein</topology>
    </subcellularLocation>
</comment>
<dbReference type="PANTHER" id="PTHR43390:SF1">
    <property type="entry name" value="CHLOROPLAST PROCESSING PEPTIDASE"/>
    <property type="match status" value="1"/>
</dbReference>
<evidence type="ECO:0000256" key="2">
    <source>
        <dbReference type="ARBA" id="ARBA00004401"/>
    </source>
</evidence>
<dbReference type="Proteomes" id="UP001597267">
    <property type="component" value="Unassembled WGS sequence"/>
</dbReference>
<feature type="transmembrane region" description="Helical" evidence="6">
    <location>
        <begin position="20"/>
        <end position="38"/>
    </location>
</feature>
<dbReference type="PRINTS" id="PR00727">
    <property type="entry name" value="LEADERPTASE"/>
</dbReference>
<evidence type="ECO:0000256" key="5">
    <source>
        <dbReference type="ARBA" id="ARBA00022801"/>
    </source>
</evidence>